<keyword evidence="10" id="KW-0472">Membrane</keyword>
<dbReference type="AlphaFoldDB" id="A0A7W7VIX3"/>
<dbReference type="GO" id="GO:0005886">
    <property type="term" value="C:plasma membrane"/>
    <property type="evidence" value="ECO:0007669"/>
    <property type="project" value="UniProtKB-SubCell"/>
</dbReference>
<dbReference type="Pfam" id="PF00512">
    <property type="entry name" value="HisKA"/>
    <property type="match status" value="1"/>
</dbReference>
<dbReference type="Pfam" id="PF00672">
    <property type="entry name" value="HAMP"/>
    <property type="match status" value="1"/>
</dbReference>
<evidence type="ECO:0000256" key="9">
    <source>
        <dbReference type="ARBA" id="ARBA00023012"/>
    </source>
</evidence>
<dbReference type="SMART" id="SM00388">
    <property type="entry name" value="HisKA"/>
    <property type="match status" value="1"/>
</dbReference>
<dbReference type="Pfam" id="PF02518">
    <property type="entry name" value="HATPase_c"/>
    <property type="match status" value="1"/>
</dbReference>
<dbReference type="SUPFAM" id="SSF158472">
    <property type="entry name" value="HAMP domain-like"/>
    <property type="match status" value="1"/>
</dbReference>
<keyword evidence="4" id="KW-0597">Phosphoprotein</keyword>
<dbReference type="SUPFAM" id="SSF47384">
    <property type="entry name" value="Homodimeric domain of signal transducing histidine kinase"/>
    <property type="match status" value="1"/>
</dbReference>
<name>A0A7W7VIX3_9PSEU</name>
<gene>
    <name evidence="13" type="ORF">FHR82_008242</name>
</gene>
<accession>A0A7W7VIX3</accession>
<dbReference type="PROSITE" id="PS50109">
    <property type="entry name" value="HIS_KIN"/>
    <property type="match status" value="1"/>
</dbReference>
<dbReference type="PRINTS" id="PR00344">
    <property type="entry name" value="BCTRLSENSOR"/>
</dbReference>
<keyword evidence="14" id="KW-1185">Reference proteome</keyword>
<dbReference type="FunFam" id="1.10.287.130:FF:000010">
    <property type="entry name" value="Two-component sensor histidine kinase"/>
    <property type="match status" value="1"/>
</dbReference>
<dbReference type="Gene3D" id="6.10.340.10">
    <property type="match status" value="1"/>
</dbReference>
<dbReference type="InterPro" id="IPR003594">
    <property type="entry name" value="HATPase_dom"/>
</dbReference>
<dbReference type="InterPro" id="IPR005467">
    <property type="entry name" value="His_kinase_dom"/>
</dbReference>
<dbReference type="CDD" id="cd06225">
    <property type="entry name" value="HAMP"/>
    <property type="match status" value="1"/>
</dbReference>
<keyword evidence="5 13" id="KW-0808">Transferase</keyword>
<dbReference type="PANTHER" id="PTHR43547">
    <property type="entry name" value="TWO-COMPONENT HISTIDINE KINASE"/>
    <property type="match status" value="1"/>
</dbReference>
<evidence type="ECO:0000259" key="12">
    <source>
        <dbReference type="PROSITE" id="PS50885"/>
    </source>
</evidence>
<dbReference type="SMART" id="SM00387">
    <property type="entry name" value="HATPase_c"/>
    <property type="match status" value="1"/>
</dbReference>
<dbReference type="Gene3D" id="1.10.287.130">
    <property type="match status" value="1"/>
</dbReference>
<dbReference type="EMBL" id="JACHJQ010000011">
    <property type="protein sequence ID" value="MBB4911971.1"/>
    <property type="molecule type" value="Genomic_DNA"/>
</dbReference>
<evidence type="ECO:0000256" key="5">
    <source>
        <dbReference type="ARBA" id="ARBA00022679"/>
    </source>
</evidence>
<evidence type="ECO:0000256" key="6">
    <source>
        <dbReference type="ARBA" id="ARBA00022692"/>
    </source>
</evidence>
<comment type="caution">
    <text evidence="13">The sequence shown here is derived from an EMBL/GenBank/DDBJ whole genome shotgun (WGS) entry which is preliminary data.</text>
</comment>
<dbReference type="EC" id="2.7.13.3" evidence="3"/>
<evidence type="ECO:0000256" key="3">
    <source>
        <dbReference type="ARBA" id="ARBA00012438"/>
    </source>
</evidence>
<dbReference type="InterPro" id="IPR003660">
    <property type="entry name" value="HAMP_dom"/>
</dbReference>
<keyword evidence="9" id="KW-0902">Two-component regulatory system</keyword>
<dbReference type="InterPro" id="IPR036097">
    <property type="entry name" value="HisK_dim/P_sf"/>
</dbReference>
<dbReference type="SUPFAM" id="SSF55874">
    <property type="entry name" value="ATPase domain of HSP90 chaperone/DNA topoisomerase II/histidine kinase"/>
    <property type="match status" value="1"/>
</dbReference>
<dbReference type="Proteomes" id="UP000520767">
    <property type="component" value="Unassembled WGS sequence"/>
</dbReference>
<organism evidence="13 14">
    <name type="scientific">Actinophytocola algeriensis</name>
    <dbReference type="NCBI Taxonomy" id="1768010"/>
    <lineage>
        <taxon>Bacteria</taxon>
        <taxon>Bacillati</taxon>
        <taxon>Actinomycetota</taxon>
        <taxon>Actinomycetes</taxon>
        <taxon>Pseudonocardiales</taxon>
        <taxon>Pseudonocardiaceae</taxon>
    </lineage>
</organism>
<proteinExistence type="predicted"/>
<dbReference type="InterPro" id="IPR003661">
    <property type="entry name" value="HisK_dim/P_dom"/>
</dbReference>
<keyword evidence="6 10" id="KW-0812">Transmembrane</keyword>
<comment type="catalytic activity">
    <reaction evidence="1">
        <text>ATP + protein L-histidine = ADP + protein N-phospho-L-histidine.</text>
        <dbReference type="EC" id="2.7.13.3"/>
    </reaction>
</comment>
<feature type="domain" description="Histidine kinase" evidence="11">
    <location>
        <begin position="247"/>
        <end position="454"/>
    </location>
</feature>
<protein>
    <recommendedName>
        <fullName evidence="3">histidine kinase</fullName>
        <ecNumber evidence="3">2.7.13.3</ecNumber>
    </recommendedName>
</protein>
<dbReference type="CDD" id="cd00082">
    <property type="entry name" value="HisKA"/>
    <property type="match status" value="1"/>
</dbReference>
<evidence type="ECO:0000256" key="4">
    <source>
        <dbReference type="ARBA" id="ARBA00022553"/>
    </source>
</evidence>
<dbReference type="PANTHER" id="PTHR43547:SF2">
    <property type="entry name" value="HYBRID SIGNAL TRANSDUCTION HISTIDINE KINASE C"/>
    <property type="match status" value="1"/>
</dbReference>
<evidence type="ECO:0000313" key="13">
    <source>
        <dbReference type="EMBL" id="MBB4911971.1"/>
    </source>
</evidence>
<dbReference type="Gene3D" id="3.30.565.10">
    <property type="entry name" value="Histidine kinase-like ATPase, C-terminal domain"/>
    <property type="match status" value="1"/>
</dbReference>
<feature type="domain" description="HAMP" evidence="12">
    <location>
        <begin position="180"/>
        <end position="232"/>
    </location>
</feature>
<dbReference type="GO" id="GO:0000155">
    <property type="term" value="F:phosphorelay sensor kinase activity"/>
    <property type="evidence" value="ECO:0007669"/>
    <property type="project" value="InterPro"/>
</dbReference>
<comment type="subcellular location">
    <subcellularLocation>
        <location evidence="2">Cell membrane</location>
    </subcellularLocation>
</comment>
<reference evidence="13 14" key="1">
    <citation type="submission" date="2020-08" db="EMBL/GenBank/DDBJ databases">
        <title>Genomic Encyclopedia of Type Strains, Phase III (KMG-III): the genomes of soil and plant-associated and newly described type strains.</title>
        <authorList>
            <person name="Whitman W."/>
        </authorList>
    </citation>
    <scope>NUCLEOTIDE SEQUENCE [LARGE SCALE GENOMIC DNA]</scope>
    <source>
        <strain evidence="13 14">CECT 8960</strain>
    </source>
</reference>
<evidence type="ECO:0000313" key="14">
    <source>
        <dbReference type="Proteomes" id="UP000520767"/>
    </source>
</evidence>
<sequence length="455" mass="48238">MTRWWGLRARLFAAFVALVVLTAVAVAGAMYVQARNEILQRSQDAAVASLLSGLQAQLPLRTLPPTDSQLMMLAGALSNRTDAAAAAYGDRWLGDLRRDQVPAELRATVDRGHVAWQRIEYAGRPGLITGTRIGGTGLAVYSARSLVPEENSIDGLAVRAWLIGGVALGGAILLALLAAEGVLGPVRELRRAAARLGAGDLTTRLTVRGTDELAGVSATFNDTASALQHHVGELRRMESEARRFVADVSHELRTPLAAMTAVTDVLDEEAASLPPDAAQAARLVSQETKNLTRLVTDLIEITRFDSGRAMLLTDEVDVAAAVMSTLSTRGWLDQVETTLPGGITARLDPRRLDVIVANLVGNALTHGAAPVRVILTAEEHWLTIQVTDEGPGLPPEVLPHVFSRFYKANTARTRSPGSGLGLAIARENAHLHGGTLTASNATGAVFTLTLPRGSA</sequence>
<dbReference type="SMART" id="SM00304">
    <property type="entry name" value="HAMP"/>
    <property type="match status" value="1"/>
</dbReference>
<keyword evidence="7 13" id="KW-0418">Kinase</keyword>
<dbReference type="InterPro" id="IPR036890">
    <property type="entry name" value="HATPase_C_sf"/>
</dbReference>
<evidence type="ECO:0000256" key="10">
    <source>
        <dbReference type="SAM" id="Phobius"/>
    </source>
</evidence>
<dbReference type="PROSITE" id="PS50885">
    <property type="entry name" value="HAMP"/>
    <property type="match status" value="1"/>
</dbReference>
<evidence type="ECO:0000256" key="8">
    <source>
        <dbReference type="ARBA" id="ARBA00022989"/>
    </source>
</evidence>
<evidence type="ECO:0000259" key="11">
    <source>
        <dbReference type="PROSITE" id="PS50109"/>
    </source>
</evidence>
<evidence type="ECO:0000256" key="1">
    <source>
        <dbReference type="ARBA" id="ARBA00000085"/>
    </source>
</evidence>
<evidence type="ECO:0000256" key="7">
    <source>
        <dbReference type="ARBA" id="ARBA00022777"/>
    </source>
</evidence>
<dbReference type="InterPro" id="IPR004358">
    <property type="entry name" value="Sig_transdc_His_kin-like_C"/>
</dbReference>
<keyword evidence="8 10" id="KW-1133">Transmembrane helix</keyword>
<dbReference type="CDD" id="cd00075">
    <property type="entry name" value="HATPase"/>
    <property type="match status" value="1"/>
</dbReference>
<evidence type="ECO:0000256" key="2">
    <source>
        <dbReference type="ARBA" id="ARBA00004236"/>
    </source>
</evidence>
<dbReference type="RefSeq" id="WP_311771511.1">
    <property type="nucleotide sequence ID" value="NZ_JACHJQ010000011.1"/>
</dbReference>
<feature type="transmembrane region" description="Helical" evidence="10">
    <location>
        <begin position="160"/>
        <end position="183"/>
    </location>
</feature>